<dbReference type="PROSITE" id="PS50043">
    <property type="entry name" value="HTH_LUXR_2"/>
    <property type="match status" value="1"/>
</dbReference>
<feature type="domain" description="HTH luxR-type" evidence="4">
    <location>
        <begin position="867"/>
        <end position="932"/>
    </location>
</feature>
<dbReference type="GO" id="GO:0003677">
    <property type="term" value="F:DNA binding"/>
    <property type="evidence" value="ECO:0007669"/>
    <property type="project" value="UniProtKB-KW"/>
</dbReference>
<reference evidence="5 6" key="1">
    <citation type="submission" date="2019-03" db="EMBL/GenBank/DDBJ databases">
        <title>Whole genome sequence of Arthrobacter sp JH1-1.</title>
        <authorList>
            <person name="Trinh H.N."/>
        </authorList>
    </citation>
    <scope>NUCLEOTIDE SEQUENCE [LARGE SCALE GENOMIC DNA]</scope>
    <source>
        <strain evidence="5 6">JH1-1</strain>
    </source>
</reference>
<evidence type="ECO:0000259" key="4">
    <source>
        <dbReference type="PROSITE" id="PS50043"/>
    </source>
</evidence>
<dbReference type="SMART" id="SM00382">
    <property type="entry name" value="AAA"/>
    <property type="match status" value="1"/>
</dbReference>
<evidence type="ECO:0000256" key="3">
    <source>
        <dbReference type="ARBA" id="ARBA00023163"/>
    </source>
</evidence>
<accession>A0A4V2ZTC0</accession>
<sequence>MLTAGSASKVHAIRPGGGTRFQAFDLPSAQVSSDGVESKSVIPTAWPPIAPRAAVEDIGLALAASRGGILVTGPSGSGKSYLTTRAVNEIRESSFVVVIRGSAPLARSPYGALNILLSDLDPGYLAHPVLVLSALSSLLRERADGKRVYLVIENASELDELAAMTVAQLARNGTAQLILTATDPQRLCGEITRLCGDGFLDRIDLKPLTFHESHDWLEAGLGAKVSPSAAHALWAASGGNPHYLKMLAAELAESGALLVHDSVWVLASQSENHGRAITDLITTRLGRMNGGERKVLEILSLAKTVPLEALLSLASSDDVDSLEKRSILVVDDSLPRMVRLQSQLVGDVVRSNVPLGRSNELRNMMAGTADYLLGQPSTTLSMAAWALDCGAKLGIDETLAAAAIANRQLDARLALRLVRSLPNHAGLPLAVAEEARALMTLGELTEARNVLKLHLGGSDQAFDDVPLSEWGRLKLAESTVLLARPDTTALAAEVLAGVRRRLEEATVVALPDEAGTGTSTAELREALVLAESQAASYTGSYAEMAVRLEEVLQDFESHGVEFRLLAGSWLCEAWALTGRQSEAADLAEQLVADCHDPAVSLAAARRAASRLRFAFVLAGHWDAAGDMVQPGDAEMTSSAEALPTAIDLPKAIFHCLQGRGQDALEALVPVISQLRVQDNEGMLDIACTAAAYASVLQGEQEQAVLYLKEAAAEVRRPTWRKDRTQKYLRALADEHLTGPEAAVEELLRQADSARDEGAPGHEIFCLSSAVRLGHVAAAPQLLEAALACQGQFAELCALYGRATVSGNAEMLLDAARLAESMQNDRFAFDIAESLLNSEQVQMDRGVLRQARQLAETCRQRLRTPQSGNQEGLKLTARELEIAKLAAKRESNKGIAAKLHVSVRTVEGHLYQIFGKLKIVERSELSFALGSLEGGLS</sequence>
<gene>
    <name evidence="5" type="ORF">E1809_09910</name>
</gene>
<dbReference type="InterPro" id="IPR027417">
    <property type="entry name" value="P-loop_NTPase"/>
</dbReference>
<dbReference type="SUPFAM" id="SSF52540">
    <property type="entry name" value="P-loop containing nucleoside triphosphate hydrolases"/>
    <property type="match status" value="1"/>
</dbReference>
<evidence type="ECO:0000256" key="1">
    <source>
        <dbReference type="ARBA" id="ARBA00023015"/>
    </source>
</evidence>
<organism evidence="5 6">
    <name type="scientific">Arthrobacter terricola</name>
    <dbReference type="NCBI Taxonomy" id="2547396"/>
    <lineage>
        <taxon>Bacteria</taxon>
        <taxon>Bacillati</taxon>
        <taxon>Actinomycetota</taxon>
        <taxon>Actinomycetes</taxon>
        <taxon>Micrococcales</taxon>
        <taxon>Micrococcaceae</taxon>
        <taxon>Arthrobacter</taxon>
    </lineage>
</organism>
<dbReference type="InterPro" id="IPR036388">
    <property type="entry name" value="WH-like_DNA-bd_sf"/>
</dbReference>
<keyword evidence="3" id="KW-0804">Transcription</keyword>
<evidence type="ECO:0000256" key="2">
    <source>
        <dbReference type="ARBA" id="ARBA00023125"/>
    </source>
</evidence>
<dbReference type="OrthoDB" id="3197423at2"/>
<dbReference type="Pfam" id="PF00196">
    <property type="entry name" value="GerE"/>
    <property type="match status" value="1"/>
</dbReference>
<dbReference type="PANTHER" id="PTHR44688">
    <property type="entry name" value="DNA-BINDING TRANSCRIPTIONAL ACTIVATOR DEVR_DOSR"/>
    <property type="match status" value="1"/>
</dbReference>
<dbReference type="Gene3D" id="1.10.10.10">
    <property type="entry name" value="Winged helix-like DNA-binding domain superfamily/Winged helix DNA-binding domain"/>
    <property type="match status" value="1"/>
</dbReference>
<name>A0A4V2ZTC0_9MICC</name>
<dbReference type="AlphaFoldDB" id="A0A4V2ZTC0"/>
<evidence type="ECO:0000313" key="5">
    <source>
        <dbReference type="EMBL" id="TDF96414.1"/>
    </source>
</evidence>
<dbReference type="GO" id="GO:0006355">
    <property type="term" value="P:regulation of DNA-templated transcription"/>
    <property type="evidence" value="ECO:0007669"/>
    <property type="project" value="InterPro"/>
</dbReference>
<protein>
    <recommendedName>
        <fullName evidence="4">HTH luxR-type domain-containing protein</fullName>
    </recommendedName>
</protein>
<dbReference type="InterPro" id="IPR003593">
    <property type="entry name" value="AAA+_ATPase"/>
</dbReference>
<dbReference type="CDD" id="cd06170">
    <property type="entry name" value="LuxR_C_like"/>
    <property type="match status" value="1"/>
</dbReference>
<keyword evidence="2" id="KW-0238">DNA-binding</keyword>
<dbReference type="SMART" id="SM00421">
    <property type="entry name" value="HTH_LUXR"/>
    <property type="match status" value="1"/>
</dbReference>
<proteinExistence type="predicted"/>
<keyword evidence="6" id="KW-1185">Reference proteome</keyword>
<keyword evidence="1" id="KW-0805">Transcription regulation</keyword>
<dbReference type="InterPro" id="IPR000792">
    <property type="entry name" value="Tscrpt_reg_LuxR_C"/>
</dbReference>
<dbReference type="RefSeq" id="WP_133204069.1">
    <property type="nucleotide sequence ID" value="NZ_SMRU01000010.1"/>
</dbReference>
<dbReference type="SUPFAM" id="SSF46894">
    <property type="entry name" value="C-terminal effector domain of the bipartite response regulators"/>
    <property type="match status" value="1"/>
</dbReference>
<dbReference type="PRINTS" id="PR00038">
    <property type="entry name" value="HTHLUXR"/>
</dbReference>
<dbReference type="Gene3D" id="3.40.50.300">
    <property type="entry name" value="P-loop containing nucleotide triphosphate hydrolases"/>
    <property type="match status" value="1"/>
</dbReference>
<comment type="caution">
    <text evidence="5">The sequence shown here is derived from an EMBL/GenBank/DDBJ whole genome shotgun (WGS) entry which is preliminary data.</text>
</comment>
<dbReference type="Proteomes" id="UP000295511">
    <property type="component" value="Unassembled WGS sequence"/>
</dbReference>
<dbReference type="InterPro" id="IPR016032">
    <property type="entry name" value="Sig_transdc_resp-reg_C-effctor"/>
</dbReference>
<dbReference type="PANTHER" id="PTHR44688:SF16">
    <property type="entry name" value="DNA-BINDING TRANSCRIPTIONAL ACTIVATOR DEVR_DOSR"/>
    <property type="match status" value="1"/>
</dbReference>
<evidence type="ECO:0000313" key="6">
    <source>
        <dbReference type="Proteomes" id="UP000295511"/>
    </source>
</evidence>
<dbReference type="EMBL" id="SMRU01000010">
    <property type="protein sequence ID" value="TDF96414.1"/>
    <property type="molecule type" value="Genomic_DNA"/>
</dbReference>